<evidence type="ECO:0000313" key="2">
    <source>
        <dbReference type="Proteomes" id="UP001291623"/>
    </source>
</evidence>
<dbReference type="EMBL" id="JAVYJV010000008">
    <property type="protein sequence ID" value="KAK4364940.1"/>
    <property type="molecule type" value="Genomic_DNA"/>
</dbReference>
<organism evidence="1 2">
    <name type="scientific">Anisodus tanguticus</name>
    <dbReference type="NCBI Taxonomy" id="243964"/>
    <lineage>
        <taxon>Eukaryota</taxon>
        <taxon>Viridiplantae</taxon>
        <taxon>Streptophyta</taxon>
        <taxon>Embryophyta</taxon>
        <taxon>Tracheophyta</taxon>
        <taxon>Spermatophyta</taxon>
        <taxon>Magnoliopsida</taxon>
        <taxon>eudicotyledons</taxon>
        <taxon>Gunneridae</taxon>
        <taxon>Pentapetalae</taxon>
        <taxon>asterids</taxon>
        <taxon>lamiids</taxon>
        <taxon>Solanales</taxon>
        <taxon>Solanaceae</taxon>
        <taxon>Solanoideae</taxon>
        <taxon>Hyoscyameae</taxon>
        <taxon>Anisodus</taxon>
    </lineage>
</organism>
<gene>
    <name evidence="1" type="ORF">RND71_016298</name>
</gene>
<reference evidence="1" key="1">
    <citation type="submission" date="2023-12" db="EMBL/GenBank/DDBJ databases">
        <title>Genome assembly of Anisodus tanguticus.</title>
        <authorList>
            <person name="Wang Y.-J."/>
        </authorList>
    </citation>
    <scope>NUCLEOTIDE SEQUENCE</scope>
    <source>
        <strain evidence="1">KB-2021</strain>
        <tissue evidence="1">Leaf</tissue>
    </source>
</reference>
<proteinExistence type="predicted"/>
<dbReference type="AlphaFoldDB" id="A0AAE1S7Z4"/>
<dbReference type="Proteomes" id="UP001291623">
    <property type="component" value="Unassembled WGS sequence"/>
</dbReference>
<evidence type="ECO:0000313" key="1">
    <source>
        <dbReference type="EMBL" id="KAK4364940.1"/>
    </source>
</evidence>
<protein>
    <submittedName>
        <fullName evidence="1">Uncharacterized protein</fullName>
    </submittedName>
</protein>
<comment type="caution">
    <text evidence="1">The sequence shown here is derived from an EMBL/GenBank/DDBJ whole genome shotgun (WGS) entry which is preliminary data.</text>
</comment>
<sequence length="113" mass="13031">MHIIGKGNWNKTRSKSVRLGKNYMHRESCDVSSSSSSCSSPRWQAFWRRIKMHKKKSFNNNNCSSCVYDAETYMLNFDEGSAGRVEPDNFCRSFSARYAHPSRLSRGKEFMGS</sequence>
<name>A0AAE1S7Z4_9SOLA</name>
<dbReference type="PANTHER" id="PTHR33168">
    <property type="entry name" value="STRESS INDUCED PROTEIN-RELATED"/>
    <property type="match status" value="1"/>
</dbReference>
<accession>A0AAE1S7Z4</accession>
<keyword evidence="2" id="KW-1185">Reference proteome</keyword>